<keyword evidence="1" id="KW-1133">Transmembrane helix</keyword>
<organism evidence="2 3">
    <name type="scientific">Candidula unifasciata</name>
    <dbReference type="NCBI Taxonomy" id="100452"/>
    <lineage>
        <taxon>Eukaryota</taxon>
        <taxon>Metazoa</taxon>
        <taxon>Spiralia</taxon>
        <taxon>Lophotrochozoa</taxon>
        <taxon>Mollusca</taxon>
        <taxon>Gastropoda</taxon>
        <taxon>Heterobranchia</taxon>
        <taxon>Euthyneura</taxon>
        <taxon>Panpulmonata</taxon>
        <taxon>Eupulmonata</taxon>
        <taxon>Stylommatophora</taxon>
        <taxon>Helicina</taxon>
        <taxon>Helicoidea</taxon>
        <taxon>Geomitridae</taxon>
        <taxon>Candidula</taxon>
    </lineage>
</organism>
<dbReference type="Proteomes" id="UP000678393">
    <property type="component" value="Unassembled WGS sequence"/>
</dbReference>
<sequence length="149" mass="16898">MNLTLAMALQHPRLLPTLYPDCVEPVVQSVPKDVPTGKGRRGDLAEGESDFGALVYIVVVLVFYSAGVIIMIVRYLKTEKKELEEEVTLENFFKYMPDKRQEKEHRVNRIAIHAFHTLTSISYDDEQLEELDIISESSSSPDPLYVDGV</sequence>
<name>A0A8S3YRE4_9EUPU</name>
<evidence type="ECO:0000256" key="1">
    <source>
        <dbReference type="SAM" id="Phobius"/>
    </source>
</evidence>
<protein>
    <submittedName>
        <fullName evidence="2">Uncharacterized protein</fullName>
    </submittedName>
</protein>
<proteinExistence type="predicted"/>
<accession>A0A8S3YRE4</accession>
<keyword evidence="3" id="KW-1185">Reference proteome</keyword>
<evidence type="ECO:0000313" key="3">
    <source>
        <dbReference type="Proteomes" id="UP000678393"/>
    </source>
</evidence>
<keyword evidence="1" id="KW-0472">Membrane</keyword>
<dbReference type="EMBL" id="CAJHNH020000780">
    <property type="protein sequence ID" value="CAG5119837.1"/>
    <property type="molecule type" value="Genomic_DNA"/>
</dbReference>
<comment type="caution">
    <text evidence="2">The sequence shown here is derived from an EMBL/GenBank/DDBJ whole genome shotgun (WGS) entry which is preliminary data.</text>
</comment>
<dbReference type="OrthoDB" id="6157012at2759"/>
<gene>
    <name evidence="2" type="ORF">CUNI_LOCUS5395</name>
</gene>
<keyword evidence="1" id="KW-0812">Transmembrane</keyword>
<reference evidence="2" key="1">
    <citation type="submission" date="2021-04" db="EMBL/GenBank/DDBJ databases">
        <authorList>
            <consortium name="Molecular Ecology Group"/>
        </authorList>
    </citation>
    <scope>NUCLEOTIDE SEQUENCE</scope>
</reference>
<feature type="transmembrane region" description="Helical" evidence="1">
    <location>
        <begin position="53"/>
        <end position="73"/>
    </location>
</feature>
<dbReference type="AlphaFoldDB" id="A0A8S3YRE4"/>
<evidence type="ECO:0000313" key="2">
    <source>
        <dbReference type="EMBL" id="CAG5119837.1"/>
    </source>
</evidence>